<organism evidence="2 3">
    <name type="scientific">Rhododendron simsii</name>
    <name type="common">Sims's rhododendron</name>
    <dbReference type="NCBI Taxonomy" id="118357"/>
    <lineage>
        <taxon>Eukaryota</taxon>
        <taxon>Viridiplantae</taxon>
        <taxon>Streptophyta</taxon>
        <taxon>Embryophyta</taxon>
        <taxon>Tracheophyta</taxon>
        <taxon>Spermatophyta</taxon>
        <taxon>Magnoliopsida</taxon>
        <taxon>eudicotyledons</taxon>
        <taxon>Gunneridae</taxon>
        <taxon>Pentapetalae</taxon>
        <taxon>asterids</taxon>
        <taxon>Ericales</taxon>
        <taxon>Ericaceae</taxon>
        <taxon>Ericoideae</taxon>
        <taxon>Rhodoreae</taxon>
        <taxon>Rhododendron</taxon>
    </lineage>
</organism>
<dbReference type="EMBL" id="WJXA01000009">
    <property type="protein sequence ID" value="KAF7132738.1"/>
    <property type="molecule type" value="Genomic_DNA"/>
</dbReference>
<gene>
    <name evidence="2" type="ORF">RHSIM_Rhsim09G0073800</name>
</gene>
<sequence length="133" mass="15200">MPKRNYSLPTVADTRASQAALNATKKMTLHTTERTRYENKFKNGLLKLKNLEQKLADADVEKERLKREAADAKEEDYVNRVAKEYKRTAMGMVNEVLTSMIPTAFRMGYVARAIAVATIMQMEPSQELMDRLV</sequence>
<comment type="caution">
    <text evidence="2">The sequence shown here is derived from an EMBL/GenBank/DDBJ whole genome shotgun (WGS) entry which is preliminary data.</text>
</comment>
<name>A0A834LFD0_RHOSS</name>
<reference evidence="2" key="1">
    <citation type="submission" date="2019-11" db="EMBL/GenBank/DDBJ databases">
        <authorList>
            <person name="Liu Y."/>
            <person name="Hou J."/>
            <person name="Li T.-Q."/>
            <person name="Guan C.-H."/>
            <person name="Wu X."/>
            <person name="Wu H.-Z."/>
            <person name="Ling F."/>
            <person name="Zhang R."/>
            <person name="Shi X.-G."/>
            <person name="Ren J.-P."/>
            <person name="Chen E.-F."/>
            <person name="Sun J.-M."/>
        </authorList>
    </citation>
    <scope>NUCLEOTIDE SEQUENCE</scope>
    <source>
        <strain evidence="2">Adult_tree_wgs_1</strain>
        <tissue evidence="2">Leaves</tissue>
    </source>
</reference>
<evidence type="ECO:0000313" key="3">
    <source>
        <dbReference type="Proteomes" id="UP000626092"/>
    </source>
</evidence>
<evidence type="ECO:0000313" key="2">
    <source>
        <dbReference type="EMBL" id="KAF7132738.1"/>
    </source>
</evidence>
<evidence type="ECO:0000256" key="1">
    <source>
        <dbReference type="SAM" id="Coils"/>
    </source>
</evidence>
<keyword evidence="3" id="KW-1185">Reference proteome</keyword>
<dbReference type="Proteomes" id="UP000626092">
    <property type="component" value="Unassembled WGS sequence"/>
</dbReference>
<accession>A0A834LFD0</accession>
<feature type="coiled-coil region" evidence="1">
    <location>
        <begin position="34"/>
        <end position="75"/>
    </location>
</feature>
<keyword evidence="1" id="KW-0175">Coiled coil</keyword>
<protein>
    <submittedName>
        <fullName evidence="2">Uncharacterized protein</fullName>
    </submittedName>
</protein>
<proteinExistence type="predicted"/>
<dbReference type="AlphaFoldDB" id="A0A834LFD0"/>